<organism evidence="1 2">
    <name type="scientific">Rossellomorea vietnamensis</name>
    <dbReference type="NCBI Taxonomy" id="218284"/>
    <lineage>
        <taxon>Bacteria</taxon>
        <taxon>Bacillati</taxon>
        <taxon>Bacillota</taxon>
        <taxon>Bacilli</taxon>
        <taxon>Bacillales</taxon>
        <taxon>Bacillaceae</taxon>
        <taxon>Rossellomorea</taxon>
    </lineage>
</organism>
<sequence length="294" mass="33226">MPNLKNGEFTVPLNGINHWVKIDGAENRTTPLIILHGGPGGNHYVFERTAGPLLSNARTVVYYEQRGCGRSDKPYADDEYTLDVLIEDFKELKEWLSAERVDLLGYSFGGELALEVANHLPEEIHQIILSAPSLLNTDIQKMVQVTGFLSIGDSNLINKISACFQTEGTLDTIYNEVWEMVSPEIVDLLLFENQEIAKINRGLWEESNLVNTGLMNRTLTNRPLEVPLLERLKEIHHQILIMTGVFDRNTGLPISKLIHSNLPNSTLIQFGESAHFPDLEETERFVKETNKFLD</sequence>
<gene>
    <name evidence="1" type="ORF">N5C46_09285</name>
</gene>
<protein>
    <submittedName>
        <fullName evidence="1">Alpha/beta fold hydrolase</fullName>
    </submittedName>
</protein>
<dbReference type="EMBL" id="CP104558">
    <property type="protein sequence ID" value="UXH46215.1"/>
    <property type="molecule type" value="Genomic_DNA"/>
</dbReference>
<evidence type="ECO:0000313" key="2">
    <source>
        <dbReference type="Proteomes" id="UP001064027"/>
    </source>
</evidence>
<dbReference type="Proteomes" id="UP001064027">
    <property type="component" value="Chromosome"/>
</dbReference>
<reference evidence="1" key="1">
    <citation type="submission" date="2022-09" db="EMBL/GenBank/DDBJ databases">
        <title>Complete genome sequence of Rossellomorea vietnamensis strain RL-WG62, a newly isolated PGPR with the potential for plant salinity stress alleviation.</title>
        <authorList>
            <person name="Ren L."/>
            <person name="Wang G."/>
            <person name="Hu H."/>
        </authorList>
    </citation>
    <scope>NUCLEOTIDE SEQUENCE</scope>
    <source>
        <strain evidence="1">RL-WG62</strain>
    </source>
</reference>
<proteinExistence type="predicted"/>
<accession>A0ACD4CC23</accession>
<evidence type="ECO:0000313" key="1">
    <source>
        <dbReference type="EMBL" id="UXH46215.1"/>
    </source>
</evidence>
<name>A0ACD4CC23_9BACI</name>
<keyword evidence="1" id="KW-0378">Hydrolase</keyword>
<keyword evidence="2" id="KW-1185">Reference proteome</keyword>